<sequence>MKLVTHTNGNEENTKENVHFAVLDMSNVMSVDTSGIVMLEELHRELVSQSIQLTIANPRLRVINKMKTAKCFDKLGKGWIFLTIGDAVDACLSLKIADPSSTNC</sequence>
<dbReference type="InterPro" id="IPR001902">
    <property type="entry name" value="SLC26A/SulP_fam"/>
</dbReference>
<dbReference type="PROSITE" id="PS50801">
    <property type="entry name" value="STAS"/>
    <property type="match status" value="1"/>
</dbReference>
<dbReference type="EnsemblPlants" id="PGSC0003DMT400022049">
    <property type="protein sequence ID" value="PGSC0003DMT400022049"/>
    <property type="gene ID" value="PGSC0003DMG400008549"/>
</dbReference>
<dbReference type="GO" id="GO:0055085">
    <property type="term" value="P:transmembrane transport"/>
    <property type="evidence" value="ECO:0007669"/>
    <property type="project" value="InterPro"/>
</dbReference>
<dbReference type="Gene3D" id="3.30.750.24">
    <property type="entry name" value="STAS domain"/>
    <property type="match status" value="1"/>
</dbReference>
<evidence type="ECO:0000313" key="3">
    <source>
        <dbReference type="Proteomes" id="UP000011115"/>
    </source>
</evidence>
<dbReference type="GO" id="GO:0016020">
    <property type="term" value="C:membrane"/>
    <property type="evidence" value="ECO:0007669"/>
    <property type="project" value="InterPro"/>
</dbReference>
<dbReference type="Gramene" id="PGSC0003DMT400022049">
    <property type="protein sequence ID" value="PGSC0003DMT400022049"/>
    <property type="gene ID" value="PGSC0003DMG400008549"/>
</dbReference>
<keyword evidence="3" id="KW-1185">Reference proteome</keyword>
<dbReference type="eggNOG" id="KOG0236">
    <property type="taxonomic scope" value="Eukaryota"/>
</dbReference>
<proteinExistence type="predicted"/>
<dbReference type="InterPro" id="IPR036513">
    <property type="entry name" value="STAS_dom_sf"/>
</dbReference>
<dbReference type="OMA" id="THTNGNE"/>
<reference evidence="3" key="1">
    <citation type="journal article" date="2011" name="Nature">
        <title>Genome sequence and analysis of the tuber crop potato.</title>
        <authorList>
            <consortium name="The Potato Genome Sequencing Consortium"/>
        </authorList>
    </citation>
    <scope>NUCLEOTIDE SEQUENCE [LARGE SCALE GENOMIC DNA]</scope>
    <source>
        <strain evidence="3">cv. DM1-3 516 R44</strain>
    </source>
</reference>
<dbReference type="AlphaFoldDB" id="M1AG29"/>
<dbReference type="Pfam" id="PF01740">
    <property type="entry name" value="STAS"/>
    <property type="match status" value="1"/>
</dbReference>
<dbReference type="PaxDb" id="4113-PGSC0003DMT400022049"/>
<dbReference type="CDD" id="cd07042">
    <property type="entry name" value="STAS_SulP_like_sulfate_transporter"/>
    <property type="match status" value="1"/>
</dbReference>
<protein>
    <submittedName>
        <fullName evidence="2">Sulfate/bicarbonate/oxalate exchanger and transporter sat-1</fullName>
    </submittedName>
</protein>
<name>M1AG29_SOLTU</name>
<organism evidence="2 3">
    <name type="scientific">Solanum tuberosum</name>
    <name type="common">Potato</name>
    <dbReference type="NCBI Taxonomy" id="4113"/>
    <lineage>
        <taxon>Eukaryota</taxon>
        <taxon>Viridiplantae</taxon>
        <taxon>Streptophyta</taxon>
        <taxon>Embryophyta</taxon>
        <taxon>Tracheophyta</taxon>
        <taxon>Spermatophyta</taxon>
        <taxon>Magnoliopsida</taxon>
        <taxon>eudicotyledons</taxon>
        <taxon>Gunneridae</taxon>
        <taxon>Pentapetalae</taxon>
        <taxon>asterids</taxon>
        <taxon>lamiids</taxon>
        <taxon>Solanales</taxon>
        <taxon>Solanaceae</taxon>
        <taxon>Solanoideae</taxon>
        <taxon>Solaneae</taxon>
        <taxon>Solanum</taxon>
    </lineage>
</organism>
<dbReference type="SUPFAM" id="SSF52091">
    <property type="entry name" value="SpoIIaa-like"/>
    <property type="match status" value="1"/>
</dbReference>
<dbReference type="Proteomes" id="UP000011115">
    <property type="component" value="Unassembled WGS sequence"/>
</dbReference>
<dbReference type="HOGENOM" id="CLU_2405919_0_0_1"/>
<accession>M1AG29</accession>
<dbReference type="InParanoid" id="M1AG29"/>
<reference evidence="2" key="2">
    <citation type="submission" date="2015-06" db="UniProtKB">
        <authorList>
            <consortium name="EnsemblPlants"/>
        </authorList>
    </citation>
    <scope>IDENTIFICATION</scope>
    <source>
        <strain evidence="2">DM1-3 516 R44</strain>
    </source>
</reference>
<evidence type="ECO:0000259" key="1">
    <source>
        <dbReference type="PROSITE" id="PS50801"/>
    </source>
</evidence>
<dbReference type="InterPro" id="IPR002645">
    <property type="entry name" value="STAS_dom"/>
</dbReference>
<evidence type="ECO:0000313" key="2">
    <source>
        <dbReference type="EnsemblPlants" id="PGSC0003DMT400022049"/>
    </source>
</evidence>
<dbReference type="PANTHER" id="PTHR11814">
    <property type="entry name" value="SULFATE TRANSPORTER"/>
    <property type="match status" value="1"/>
</dbReference>
<feature type="domain" description="STAS" evidence="1">
    <location>
        <begin position="1"/>
        <end position="91"/>
    </location>
</feature>
<dbReference type="STRING" id="4113.M1AG29"/>